<evidence type="ECO:0000313" key="1">
    <source>
        <dbReference type="EMBL" id="SVB40153.1"/>
    </source>
</evidence>
<protein>
    <submittedName>
        <fullName evidence="1">Uncharacterized protein</fullName>
    </submittedName>
</protein>
<proteinExistence type="predicted"/>
<organism evidence="1">
    <name type="scientific">marine metagenome</name>
    <dbReference type="NCBI Taxonomy" id="408172"/>
    <lineage>
        <taxon>unclassified sequences</taxon>
        <taxon>metagenomes</taxon>
        <taxon>ecological metagenomes</taxon>
    </lineage>
</organism>
<reference evidence="1" key="1">
    <citation type="submission" date="2018-05" db="EMBL/GenBank/DDBJ databases">
        <authorList>
            <person name="Lanie J.A."/>
            <person name="Ng W.-L."/>
            <person name="Kazmierczak K.M."/>
            <person name="Andrzejewski T.M."/>
            <person name="Davidsen T.M."/>
            <person name="Wayne K.J."/>
            <person name="Tettelin H."/>
            <person name="Glass J.I."/>
            <person name="Rusch D."/>
            <person name="Podicherti R."/>
            <person name="Tsui H.-C.T."/>
            <person name="Winkler M.E."/>
        </authorList>
    </citation>
    <scope>NUCLEOTIDE SEQUENCE</scope>
</reference>
<accession>A0A382DR93</accession>
<dbReference type="AlphaFoldDB" id="A0A382DR93"/>
<dbReference type="EMBL" id="UINC01040372">
    <property type="protein sequence ID" value="SVB40153.1"/>
    <property type="molecule type" value="Genomic_DNA"/>
</dbReference>
<gene>
    <name evidence="1" type="ORF">METZ01_LOCUS193007</name>
</gene>
<feature type="non-terminal residue" evidence="1">
    <location>
        <position position="33"/>
    </location>
</feature>
<name>A0A382DR93_9ZZZZ</name>
<sequence>MQARPCSHQILVQEPVEQVLASFLFRREPSRVI</sequence>